<keyword evidence="10" id="KW-1185">Reference proteome</keyword>
<dbReference type="EMBL" id="JACCKD010000006">
    <property type="protein sequence ID" value="MBA0127220.1"/>
    <property type="molecule type" value="Genomic_DNA"/>
</dbReference>
<comment type="similarity">
    <text evidence="4 7">Belongs to the glucosamine/galactosamine-6-phosphate isomerase family. 6-phosphogluconolactonase subfamily.</text>
</comment>
<dbReference type="InterPro" id="IPR005900">
    <property type="entry name" value="6-phosphogluconolactonase_DevB"/>
</dbReference>
<dbReference type="InterPro" id="IPR039104">
    <property type="entry name" value="6PGL"/>
</dbReference>
<evidence type="ECO:0000256" key="5">
    <source>
        <dbReference type="ARBA" id="ARBA00013198"/>
    </source>
</evidence>
<accession>A0A838ADB4</accession>
<evidence type="ECO:0000313" key="10">
    <source>
        <dbReference type="Proteomes" id="UP000582974"/>
    </source>
</evidence>
<evidence type="ECO:0000256" key="7">
    <source>
        <dbReference type="RuleBase" id="RU365095"/>
    </source>
</evidence>
<organism evidence="9 10">
    <name type="scientific">Haloechinothrix aidingensis</name>
    <dbReference type="NCBI Taxonomy" id="2752311"/>
    <lineage>
        <taxon>Bacteria</taxon>
        <taxon>Bacillati</taxon>
        <taxon>Actinomycetota</taxon>
        <taxon>Actinomycetes</taxon>
        <taxon>Pseudonocardiales</taxon>
        <taxon>Pseudonocardiaceae</taxon>
        <taxon>Haloechinothrix</taxon>
    </lineage>
</organism>
<dbReference type="GO" id="GO:0017057">
    <property type="term" value="F:6-phosphogluconolactonase activity"/>
    <property type="evidence" value="ECO:0007669"/>
    <property type="project" value="UniProtKB-UniRule"/>
</dbReference>
<name>A0A838ADB4_9PSEU</name>
<dbReference type="PANTHER" id="PTHR11054">
    <property type="entry name" value="6-PHOSPHOGLUCONOLACTONASE"/>
    <property type="match status" value="1"/>
</dbReference>
<comment type="catalytic activity">
    <reaction evidence="1 7">
        <text>6-phospho-D-glucono-1,5-lactone + H2O = 6-phospho-D-gluconate + H(+)</text>
        <dbReference type="Rhea" id="RHEA:12556"/>
        <dbReference type="ChEBI" id="CHEBI:15377"/>
        <dbReference type="ChEBI" id="CHEBI:15378"/>
        <dbReference type="ChEBI" id="CHEBI:57955"/>
        <dbReference type="ChEBI" id="CHEBI:58759"/>
        <dbReference type="EC" id="3.1.1.31"/>
    </reaction>
</comment>
<sequence>MSHHASYAEHGSDVLVRDSEDALTESVATELVRSLAHTQAREGSASLAVTGGRTGIAVFERVSRHHLVREVDWSAVDFYWSDDRFVPRNDPERNELQVRRALLQYVPVETARVFPMPASDGVYGSDCAAAAASYADLLARKARTSGSLFDICLLGVGEDGHVASLFPGSAAAEEPLRYAVAVHGSPKPPSTRVTLTFPAIARAAETWLVTAGAAKAAAVASAVHKDPTDPVPAARVRGRVRTRWFLDDQAASAL</sequence>
<dbReference type="NCBIfam" id="TIGR01198">
    <property type="entry name" value="pgl"/>
    <property type="match status" value="1"/>
</dbReference>
<evidence type="ECO:0000256" key="3">
    <source>
        <dbReference type="ARBA" id="ARBA00004961"/>
    </source>
</evidence>
<evidence type="ECO:0000256" key="2">
    <source>
        <dbReference type="ARBA" id="ARBA00002681"/>
    </source>
</evidence>
<gene>
    <name evidence="7 9" type="primary">pgl</name>
    <name evidence="9" type="ORF">H0B56_16840</name>
</gene>
<proteinExistence type="inferred from homology"/>
<dbReference type="InterPro" id="IPR006148">
    <property type="entry name" value="Glc/Gal-6P_isomerase"/>
</dbReference>
<evidence type="ECO:0000256" key="6">
    <source>
        <dbReference type="ARBA" id="ARBA00020337"/>
    </source>
</evidence>
<protein>
    <recommendedName>
        <fullName evidence="6 7">6-phosphogluconolactonase</fullName>
        <shortName evidence="7">6PGL</shortName>
        <ecNumber evidence="5 7">3.1.1.31</ecNumber>
    </recommendedName>
</protein>
<dbReference type="Proteomes" id="UP000582974">
    <property type="component" value="Unassembled WGS sequence"/>
</dbReference>
<evidence type="ECO:0000313" key="9">
    <source>
        <dbReference type="EMBL" id="MBA0127220.1"/>
    </source>
</evidence>
<dbReference type="PANTHER" id="PTHR11054:SF0">
    <property type="entry name" value="6-PHOSPHOGLUCONOLACTONASE"/>
    <property type="match status" value="1"/>
</dbReference>
<evidence type="ECO:0000256" key="1">
    <source>
        <dbReference type="ARBA" id="ARBA00000832"/>
    </source>
</evidence>
<dbReference type="Pfam" id="PF01182">
    <property type="entry name" value="Glucosamine_iso"/>
    <property type="match status" value="1"/>
</dbReference>
<dbReference type="SUPFAM" id="SSF100950">
    <property type="entry name" value="NagB/RpiA/CoA transferase-like"/>
    <property type="match status" value="1"/>
</dbReference>
<comment type="function">
    <text evidence="2 7">Hydrolysis of 6-phosphogluconolactone to 6-phosphogluconate.</text>
</comment>
<dbReference type="AlphaFoldDB" id="A0A838ADB4"/>
<evidence type="ECO:0000259" key="8">
    <source>
        <dbReference type="Pfam" id="PF01182"/>
    </source>
</evidence>
<dbReference type="Gene3D" id="3.40.50.1360">
    <property type="match status" value="1"/>
</dbReference>
<dbReference type="UniPathway" id="UPA00115">
    <property type="reaction ID" value="UER00409"/>
</dbReference>
<dbReference type="RefSeq" id="WP_180894047.1">
    <property type="nucleotide sequence ID" value="NZ_JACCKD010000006.1"/>
</dbReference>
<comment type="caution">
    <text evidence="9">The sequence shown here is derived from an EMBL/GenBank/DDBJ whole genome shotgun (WGS) entry which is preliminary data.</text>
</comment>
<dbReference type="CDD" id="cd01400">
    <property type="entry name" value="6PGL"/>
    <property type="match status" value="1"/>
</dbReference>
<dbReference type="GO" id="GO:0006098">
    <property type="term" value="P:pentose-phosphate shunt"/>
    <property type="evidence" value="ECO:0007669"/>
    <property type="project" value="UniProtKB-UniPathway"/>
</dbReference>
<evidence type="ECO:0000256" key="4">
    <source>
        <dbReference type="ARBA" id="ARBA00010662"/>
    </source>
</evidence>
<comment type="pathway">
    <text evidence="3 7">Carbohydrate degradation; pentose phosphate pathway; D-ribulose 5-phosphate from D-glucose 6-phosphate (oxidative stage): step 2/3.</text>
</comment>
<dbReference type="InterPro" id="IPR037171">
    <property type="entry name" value="NagB/RpiA_transferase-like"/>
</dbReference>
<dbReference type="EC" id="3.1.1.31" evidence="5 7"/>
<dbReference type="GO" id="GO:0005975">
    <property type="term" value="P:carbohydrate metabolic process"/>
    <property type="evidence" value="ECO:0007669"/>
    <property type="project" value="UniProtKB-UniRule"/>
</dbReference>
<keyword evidence="7 9" id="KW-0378">Hydrolase</keyword>
<feature type="domain" description="Glucosamine/galactosamine-6-phosphate isomerase" evidence="8">
    <location>
        <begin position="19"/>
        <end position="244"/>
    </location>
</feature>
<reference evidence="9 10" key="1">
    <citation type="submission" date="2020-07" db="EMBL/GenBank/DDBJ databases">
        <title>Genome of Haloechinothrix sp.</title>
        <authorList>
            <person name="Tang S.-K."/>
            <person name="Yang L."/>
            <person name="Zhu W.-Y."/>
        </authorList>
    </citation>
    <scope>NUCLEOTIDE SEQUENCE [LARGE SCALE GENOMIC DNA]</scope>
    <source>
        <strain evidence="9 10">YIM 98757</strain>
    </source>
</reference>